<dbReference type="InterPro" id="IPR003593">
    <property type="entry name" value="AAA+_ATPase"/>
</dbReference>
<dbReference type="Pfam" id="PF00004">
    <property type="entry name" value="AAA"/>
    <property type="match status" value="1"/>
</dbReference>
<reference evidence="7 8" key="1">
    <citation type="submission" date="2009-12" db="EMBL/GenBank/DDBJ databases">
        <title>The draft genome of Batrachochytrium dendrobatidis.</title>
        <authorList>
            <consortium name="US DOE Joint Genome Institute (JGI-PGF)"/>
            <person name="Kuo A."/>
            <person name="Salamov A."/>
            <person name="Schmutz J."/>
            <person name="Lucas S."/>
            <person name="Pitluck S."/>
            <person name="Rosenblum E."/>
            <person name="Stajich J."/>
            <person name="Eisen M."/>
            <person name="Grigoriev I.V."/>
        </authorList>
    </citation>
    <scope>NUCLEOTIDE SEQUENCE [LARGE SCALE GENOMIC DNA]</scope>
    <source>
        <strain evidence="8">JAM81 / FGSC 10211</strain>
    </source>
</reference>
<dbReference type="InterPro" id="IPR003960">
    <property type="entry name" value="ATPase_AAA_CS"/>
</dbReference>
<dbReference type="GO" id="GO:0005524">
    <property type="term" value="F:ATP binding"/>
    <property type="evidence" value="ECO:0007669"/>
    <property type="project" value="UniProtKB-KW"/>
</dbReference>
<evidence type="ECO:0000256" key="1">
    <source>
        <dbReference type="ARBA" id="ARBA00007271"/>
    </source>
</evidence>
<dbReference type="InterPro" id="IPR027417">
    <property type="entry name" value="P-loop_NTPase"/>
</dbReference>
<keyword evidence="4" id="KW-0469">Meiosis</keyword>
<comment type="similarity">
    <text evidence="1">Belongs to the AAA ATPase family. PCH2 subfamily.</text>
</comment>
<dbReference type="PANTHER" id="PTHR45991:SF1">
    <property type="entry name" value="PACHYTENE CHECKPOINT PROTEIN 2 HOMOLOG"/>
    <property type="match status" value="1"/>
</dbReference>
<dbReference type="OrthoDB" id="10042665at2759"/>
<accession>F4NUZ8</accession>
<dbReference type="GO" id="GO:0005634">
    <property type="term" value="C:nucleus"/>
    <property type="evidence" value="ECO:0000318"/>
    <property type="project" value="GO_Central"/>
</dbReference>
<dbReference type="InterPro" id="IPR003959">
    <property type="entry name" value="ATPase_AAA_core"/>
</dbReference>
<evidence type="ECO:0000256" key="2">
    <source>
        <dbReference type="ARBA" id="ARBA00022741"/>
    </source>
</evidence>
<dbReference type="InterPro" id="IPR058249">
    <property type="entry name" value="Pch2_C"/>
</dbReference>
<evidence type="ECO:0000259" key="6">
    <source>
        <dbReference type="SMART" id="SM00382"/>
    </source>
</evidence>
<feature type="domain" description="AAA+ ATPase" evidence="6">
    <location>
        <begin position="101"/>
        <end position="263"/>
    </location>
</feature>
<dbReference type="STRING" id="684364.F4NUZ8"/>
<dbReference type="GO" id="GO:0007131">
    <property type="term" value="P:reciprocal meiotic recombination"/>
    <property type="evidence" value="ECO:0000318"/>
    <property type="project" value="GO_Central"/>
</dbReference>
<dbReference type="SMART" id="SM00382">
    <property type="entry name" value="AAA"/>
    <property type="match status" value="1"/>
</dbReference>
<dbReference type="OMA" id="NVCDSVQ"/>
<dbReference type="InterPro" id="IPR044539">
    <property type="entry name" value="Pch2-like"/>
</dbReference>
<dbReference type="FunFam" id="3.40.50.300:FF:001494">
    <property type="entry name" value="Pachytene checkpoint component Pch2"/>
    <property type="match status" value="1"/>
</dbReference>
<dbReference type="HOGENOM" id="CLU_028208_2_0_1"/>
<dbReference type="PROSITE" id="PS00674">
    <property type="entry name" value="AAA"/>
    <property type="match status" value="1"/>
</dbReference>
<dbReference type="Proteomes" id="UP000007241">
    <property type="component" value="Unassembled WGS sequence"/>
</dbReference>
<name>F4NUZ8_BATDJ</name>
<evidence type="ECO:0000256" key="3">
    <source>
        <dbReference type="ARBA" id="ARBA00022840"/>
    </source>
</evidence>
<evidence type="ECO:0000256" key="4">
    <source>
        <dbReference type="ARBA" id="ARBA00023254"/>
    </source>
</evidence>
<organism evidence="7 8">
    <name type="scientific">Batrachochytrium dendrobatidis (strain JAM81 / FGSC 10211)</name>
    <name type="common">Frog chytrid fungus</name>
    <dbReference type="NCBI Taxonomy" id="684364"/>
    <lineage>
        <taxon>Eukaryota</taxon>
        <taxon>Fungi</taxon>
        <taxon>Fungi incertae sedis</taxon>
        <taxon>Chytridiomycota</taxon>
        <taxon>Chytridiomycota incertae sedis</taxon>
        <taxon>Chytridiomycetes</taxon>
        <taxon>Rhizophydiales</taxon>
        <taxon>Rhizophydiales incertae sedis</taxon>
        <taxon>Batrachochytrium</taxon>
    </lineage>
</organism>
<dbReference type="Pfam" id="PF23242">
    <property type="entry name" value="AAA_lid_TRIP13_C"/>
    <property type="match status" value="1"/>
</dbReference>
<dbReference type="AlphaFoldDB" id="F4NUZ8"/>
<evidence type="ECO:0000256" key="5">
    <source>
        <dbReference type="RuleBase" id="RU003651"/>
    </source>
</evidence>
<dbReference type="RefSeq" id="XP_006674987.1">
    <property type="nucleotide sequence ID" value="XM_006674924.1"/>
</dbReference>
<dbReference type="SUPFAM" id="SSF52540">
    <property type="entry name" value="P-loop containing nucleoside triphosphate hydrolases"/>
    <property type="match status" value="1"/>
</dbReference>
<dbReference type="Gene3D" id="3.40.50.300">
    <property type="entry name" value="P-loop containing nucleotide triphosphate hydrolases"/>
    <property type="match status" value="1"/>
</dbReference>
<dbReference type="GO" id="GO:0016887">
    <property type="term" value="F:ATP hydrolysis activity"/>
    <property type="evidence" value="ECO:0007669"/>
    <property type="project" value="InterPro"/>
</dbReference>
<evidence type="ECO:0000313" key="7">
    <source>
        <dbReference type="EMBL" id="EGF83231.1"/>
    </source>
</evidence>
<gene>
    <name evidence="7" type="ORF">BATDEDRAFT_8291</name>
</gene>
<dbReference type="GeneID" id="18241726"/>
<keyword evidence="2 5" id="KW-0547">Nucleotide-binding</keyword>
<protein>
    <recommendedName>
        <fullName evidence="6">AAA+ ATPase domain-containing protein</fullName>
    </recommendedName>
</protein>
<sequence length="339" mass="37999">MFICEYHIDIDGGETPADDIVELAYCNLDVHVYQNVSPSITLTNEDDTVSTSKHWELPCHELEGVWESLVFDDDLPLQLLDYVYTSILFSDMNIDTNLINVNRVVLLHGPPGSGKTTLCRALAQACFLQMHIPIKLSIRLSDRFAFGKLVEINSHSLFSKFFSESSKLVIQLFQNLHEILNNQDAFVCILIDEVESLSAARKASAAGLEPSDAIRVVNALLTQIDLLRQHKYVLVLATSNITEAIDVAFIDRADIKQYIGDPSPRAIYQILSSCLVELMNKMLISPQVDLLGLRELELFPTSCKLSKRVLDVAYLCDGMSGRALRKLPFLAHARYIKVV</sequence>
<dbReference type="GO" id="GO:0051598">
    <property type="term" value="P:meiotic recombination checkpoint signaling"/>
    <property type="evidence" value="ECO:0000318"/>
    <property type="project" value="GO_Central"/>
</dbReference>
<dbReference type="InParanoid" id="F4NUZ8"/>
<evidence type="ECO:0000313" key="8">
    <source>
        <dbReference type="Proteomes" id="UP000007241"/>
    </source>
</evidence>
<dbReference type="EMBL" id="GL882879">
    <property type="protein sequence ID" value="EGF83231.1"/>
    <property type="molecule type" value="Genomic_DNA"/>
</dbReference>
<keyword evidence="8" id="KW-1185">Reference proteome</keyword>
<proteinExistence type="inferred from homology"/>
<dbReference type="PANTHER" id="PTHR45991">
    <property type="entry name" value="PACHYTENE CHECKPOINT PROTEIN 2"/>
    <property type="match status" value="1"/>
</dbReference>
<dbReference type="GO" id="GO:0005694">
    <property type="term" value="C:chromosome"/>
    <property type="evidence" value="ECO:0000318"/>
    <property type="project" value="GO_Central"/>
</dbReference>
<keyword evidence="3 5" id="KW-0067">ATP-binding</keyword>